<dbReference type="Proteomes" id="UP000231279">
    <property type="component" value="Unassembled WGS sequence"/>
</dbReference>
<sequence>MCRWMFSHAKKQTVVIEATTQQNRKHSVNQHCVRYALKFMSPLKNIYLKMAHDIFMNKRLSKNLFGHSCQLSMLQSWYILRAHQRFKLWHHWQETFSSIFFLTASELIRDVDNLFPYLRFQHTISENPQ</sequence>
<evidence type="ECO:0000313" key="2">
    <source>
        <dbReference type="Proteomes" id="UP000231279"/>
    </source>
</evidence>
<gene>
    <name evidence="1" type="ORF">CDL12_02318</name>
</gene>
<proteinExistence type="predicted"/>
<accession>A0A2G9I5N6</accession>
<name>A0A2G9I5N6_9LAMI</name>
<reference evidence="2" key="1">
    <citation type="journal article" date="2018" name="Gigascience">
        <title>Genome assembly of the Pink Ipe (Handroanthus impetiginosus, Bignoniaceae), a highly valued, ecologically keystone Neotropical timber forest tree.</title>
        <authorList>
            <person name="Silva-Junior O.B."/>
            <person name="Grattapaglia D."/>
            <person name="Novaes E."/>
            <person name="Collevatti R.G."/>
        </authorList>
    </citation>
    <scope>NUCLEOTIDE SEQUENCE [LARGE SCALE GENOMIC DNA]</scope>
    <source>
        <strain evidence="2">cv. UFG-1</strain>
    </source>
</reference>
<organism evidence="1 2">
    <name type="scientific">Handroanthus impetiginosus</name>
    <dbReference type="NCBI Taxonomy" id="429701"/>
    <lineage>
        <taxon>Eukaryota</taxon>
        <taxon>Viridiplantae</taxon>
        <taxon>Streptophyta</taxon>
        <taxon>Embryophyta</taxon>
        <taxon>Tracheophyta</taxon>
        <taxon>Spermatophyta</taxon>
        <taxon>Magnoliopsida</taxon>
        <taxon>eudicotyledons</taxon>
        <taxon>Gunneridae</taxon>
        <taxon>Pentapetalae</taxon>
        <taxon>asterids</taxon>
        <taxon>lamiids</taxon>
        <taxon>Lamiales</taxon>
        <taxon>Bignoniaceae</taxon>
        <taxon>Crescentiina</taxon>
        <taxon>Tabebuia alliance</taxon>
        <taxon>Handroanthus</taxon>
    </lineage>
</organism>
<comment type="caution">
    <text evidence="1">The sequence shown here is derived from an EMBL/GenBank/DDBJ whole genome shotgun (WGS) entry which is preliminary data.</text>
</comment>
<keyword evidence="2" id="KW-1185">Reference proteome</keyword>
<dbReference type="EMBL" id="NKXS01000339">
    <property type="protein sequence ID" value="PIN24930.1"/>
    <property type="molecule type" value="Genomic_DNA"/>
</dbReference>
<protein>
    <submittedName>
        <fullName evidence="1">Uncharacterized protein</fullName>
    </submittedName>
</protein>
<dbReference type="AlphaFoldDB" id="A0A2G9I5N6"/>
<evidence type="ECO:0000313" key="1">
    <source>
        <dbReference type="EMBL" id="PIN24930.1"/>
    </source>
</evidence>